<keyword evidence="4" id="KW-1185">Reference proteome</keyword>
<gene>
    <name evidence="3" type="ORF">POM88_011381</name>
</gene>
<feature type="compositionally biased region" description="Basic and acidic residues" evidence="1">
    <location>
        <begin position="38"/>
        <end position="54"/>
    </location>
</feature>
<dbReference type="AlphaFoldDB" id="A0AAD8MWG4"/>
<reference evidence="3" key="1">
    <citation type="submission" date="2023-02" db="EMBL/GenBank/DDBJ databases">
        <title>Genome of toxic invasive species Heracleum sosnowskyi carries increased number of genes despite the absence of recent whole-genome duplications.</title>
        <authorList>
            <person name="Schelkunov M."/>
            <person name="Shtratnikova V."/>
            <person name="Makarenko M."/>
            <person name="Klepikova A."/>
            <person name="Omelchenko D."/>
            <person name="Novikova G."/>
            <person name="Obukhova E."/>
            <person name="Bogdanov V."/>
            <person name="Penin A."/>
            <person name="Logacheva M."/>
        </authorList>
    </citation>
    <scope>NUCLEOTIDE SEQUENCE</scope>
    <source>
        <strain evidence="3">Hsosn_3</strain>
        <tissue evidence="3">Leaf</tissue>
    </source>
</reference>
<feature type="region of interest" description="Disordered" evidence="1">
    <location>
        <begin position="38"/>
        <end position="58"/>
    </location>
</feature>
<feature type="signal peptide" evidence="2">
    <location>
        <begin position="1"/>
        <end position="29"/>
    </location>
</feature>
<dbReference type="Proteomes" id="UP001237642">
    <property type="component" value="Unassembled WGS sequence"/>
</dbReference>
<dbReference type="InterPro" id="IPR049306">
    <property type="entry name" value="GLV1-2"/>
</dbReference>
<evidence type="ECO:0000256" key="2">
    <source>
        <dbReference type="SAM" id="SignalP"/>
    </source>
</evidence>
<feature type="compositionally biased region" description="Basic and acidic residues" evidence="1">
    <location>
        <begin position="98"/>
        <end position="118"/>
    </location>
</feature>
<organism evidence="3 4">
    <name type="scientific">Heracleum sosnowskyi</name>
    <dbReference type="NCBI Taxonomy" id="360622"/>
    <lineage>
        <taxon>Eukaryota</taxon>
        <taxon>Viridiplantae</taxon>
        <taxon>Streptophyta</taxon>
        <taxon>Embryophyta</taxon>
        <taxon>Tracheophyta</taxon>
        <taxon>Spermatophyta</taxon>
        <taxon>Magnoliopsida</taxon>
        <taxon>eudicotyledons</taxon>
        <taxon>Gunneridae</taxon>
        <taxon>Pentapetalae</taxon>
        <taxon>asterids</taxon>
        <taxon>campanulids</taxon>
        <taxon>Apiales</taxon>
        <taxon>Apiaceae</taxon>
        <taxon>Apioideae</taxon>
        <taxon>apioid superclade</taxon>
        <taxon>Tordylieae</taxon>
        <taxon>Tordyliinae</taxon>
        <taxon>Heracleum</taxon>
    </lineage>
</organism>
<reference evidence="3" key="2">
    <citation type="submission" date="2023-05" db="EMBL/GenBank/DDBJ databases">
        <authorList>
            <person name="Schelkunov M.I."/>
        </authorList>
    </citation>
    <scope>NUCLEOTIDE SEQUENCE</scope>
    <source>
        <strain evidence="3">Hsosn_3</strain>
        <tissue evidence="3">Leaf</tissue>
    </source>
</reference>
<keyword evidence="2" id="KW-0732">Signal</keyword>
<feature type="chain" id="PRO_5042085598" description="Phytosulfokine-beta" evidence="2">
    <location>
        <begin position="30"/>
        <end position="143"/>
    </location>
</feature>
<accession>A0AAD8MWG4</accession>
<dbReference type="Pfam" id="PF21529">
    <property type="entry name" value="GLV1-2"/>
    <property type="match status" value="1"/>
</dbReference>
<proteinExistence type="predicted"/>
<name>A0AAD8MWG4_9APIA</name>
<sequence length="143" mass="15624">MKISQGAMKISVVVISVLVLSSFLLEVQGIRLGKSSVSERHDQKLPDKSSDATEKVTSGVNNEAVVCKGAHCSSADMNRKLMTKTTHATFSISSTSSKKQEGKTSSNAEREHVRVEKSPVSDEVLYIFEMDYSPATRKPPIHN</sequence>
<comment type="caution">
    <text evidence="3">The sequence shown here is derived from an EMBL/GenBank/DDBJ whole genome shotgun (WGS) entry which is preliminary data.</text>
</comment>
<evidence type="ECO:0000313" key="4">
    <source>
        <dbReference type="Proteomes" id="UP001237642"/>
    </source>
</evidence>
<dbReference type="PANTHER" id="PTHR33743:SF19">
    <property type="entry name" value="PROTEIN GOLVEN 6"/>
    <property type="match status" value="1"/>
</dbReference>
<dbReference type="PANTHER" id="PTHR33743">
    <property type="entry name" value="PROTEIN GOLVEN 6-RELATED"/>
    <property type="match status" value="1"/>
</dbReference>
<evidence type="ECO:0000313" key="3">
    <source>
        <dbReference type="EMBL" id="KAK1392325.1"/>
    </source>
</evidence>
<feature type="region of interest" description="Disordered" evidence="1">
    <location>
        <begin position="87"/>
        <end position="118"/>
    </location>
</feature>
<feature type="compositionally biased region" description="Polar residues" evidence="1">
    <location>
        <begin position="87"/>
        <end position="97"/>
    </location>
</feature>
<dbReference type="EMBL" id="JAUIZM010000003">
    <property type="protein sequence ID" value="KAK1392325.1"/>
    <property type="molecule type" value="Genomic_DNA"/>
</dbReference>
<protein>
    <recommendedName>
        <fullName evidence="5">Phytosulfokine-beta</fullName>
    </recommendedName>
</protein>
<evidence type="ECO:0000256" key="1">
    <source>
        <dbReference type="SAM" id="MobiDB-lite"/>
    </source>
</evidence>
<evidence type="ECO:0008006" key="5">
    <source>
        <dbReference type="Google" id="ProtNLM"/>
    </source>
</evidence>